<organism evidence="11 12">
    <name type="scientific">Candidatus Nomurabacteria bacterium RIFCSPHIGHO2_02_FULL_42_24</name>
    <dbReference type="NCBI Taxonomy" id="1801757"/>
    <lineage>
        <taxon>Bacteria</taxon>
        <taxon>Candidatus Nomuraibacteriota</taxon>
    </lineage>
</organism>
<dbReference type="InterPro" id="IPR001063">
    <property type="entry name" value="Ribosomal_uL22"/>
</dbReference>
<dbReference type="NCBIfam" id="TIGR01044">
    <property type="entry name" value="rplV_bact"/>
    <property type="match status" value="1"/>
</dbReference>
<keyword evidence="2 7" id="KW-0699">rRNA-binding</keyword>
<proteinExistence type="inferred from homology"/>
<sequence>MKAFLNNYRQSPRKVRLVADLVRGRPVSVVELALRVLPKRAALPIRKLISSAAANAKASGSKGELFIKEIYIDEGKVLKRRRPVSRGRAHLIKKRTSRISVILETRT</sequence>
<dbReference type="PANTHER" id="PTHR13501:SF8">
    <property type="entry name" value="LARGE RIBOSOMAL SUBUNIT PROTEIN UL22M"/>
    <property type="match status" value="1"/>
</dbReference>
<dbReference type="PANTHER" id="PTHR13501">
    <property type="entry name" value="CHLOROPLAST 50S RIBOSOMAL PROTEIN L22-RELATED"/>
    <property type="match status" value="1"/>
</dbReference>
<dbReference type="EMBL" id="MFUH01000040">
    <property type="protein sequence ID" value="OGI81146.1"/>
    <property type="molecule type" value="Genomic_DNA"/>
</dbReference>
<name>A0A1F6WH91_9BACT</name>
<keyword evidence="4 7" id="KW-0689">Ribosomal protein</keyword>
<dbReference type="InterPro" id="IPR036394">
    <property type="entry name" value="Ribosomal_uL22_sf"/>
</dbReference>
<dbReference type="HAMAP" id="MF_01331_B">
    <property type="entry name" value="Ribosomal_uL22_B"/>
    <property type="match status" value="1"/>
</dbReference>
<gene>
    <name evidence="7" type="primary">rplV</name>
    <name evidence="11" type="ORF">A3B93_02600</name>
</gene>
<comment type="caution">
    <text evidence="11">The sequence shown here is derived from an EMBL/GenBank/DDBJ whole genome shotgun (WGS) entry which is preliminary data.</text>
</comment>
<evidence type="ECO:0000313" key="12">
    <source>
        <dbReference type="Proteomes" id="UP000179880"/>
    </source>
</evidence>
<evidence type="ECO:0000256" key="2">
    <source>
        <dbReference type="ARBA" id="ARBA00022730"/>
    </source>
</evidence>
<comment type="subunit">
    <text evidence="7 9">Part of the 50S ribosomal subunit.</text>
</comment>
<dbReference type="Gene3D" id="3.90.470.10">
    <property type="entry name" value="Ribosomal protein L22/L17"/>
    <property type="match status" value="1"/>
</dbReference>
<evidence type="ECO:0000256" key="1">
    <source>
        <dbReference type="ARBA" id="ARBA00009451"/>
    </source>
</evidence>
<keyword evidence="3 7" id="KW-0694">RNA-binding</keyword>
<protein>
    <recommendedName>
        <fullName evidence="6 7">Large ribosomal subunit protein uL22</fullName>
    </recommendedName>
</protein>
<comment type="function">
    <text evidence="7">The globular domain of the protein is located near the polypeptide exit tunnel on the outside of the subunit, while an extended beta-hairpin is found that lines the wall of the exit tunnel in the center of the 70S ribosome.</text>
</comment>
<comment type="similarity">
    <text evidence="1 7 8">Belongs to the universal ribosomal protein uL22 family.</text>
</comment>
<evidence type="ECO:0000256" key="5">
    <source>
        <dbReference type="ARBA" id="ARBA00023274"/>
    </source>
</evidence>
<accession>A0A1F6WH91</accession>
<dbReference type="GO" id="GO:0006412">
    <property type="term" value="P:translation"/>
    <property type="evidence" value="ECO:0007669"/>
    <property type="project" value="UniProtKB-UniRule"/>
</dbReference>
<reference evidence="11 12" key="1">
    <citation type="journal article" date="2016" name="Nat. Commun.">
        <title>Thousands of microbial genomes shed light on interconnected biogeochemical processes in an aquifer system.</title>
        <authorList>
            <person name="Anantharaman K."/>
            <person name="Brown C.T."/>
            <person name="Hug L.A."/>
            <person name="Sharon I."/>
            <person name="Castelle C.J."/>
            <person name="Probst A.J."/>
            <person name="Thomas B.C."/>
            <person name="Singh A."/>
            <person name="Wilkins M.J."/>
            <person name="Karaoz U."/>
            <person name="Brodie E.L."/>
            <person name="Williams K.H."/>
            <person name="Hubbard S.S."/>
            <person name="Banfield J.F."/>
        </authorList>
    </citation>
    <scope>NUCLEOTIDE SEQUENCE [LARGE SCALE GENOMIC DNA]</scope>
</reference>
<dbReference type="GO" id="GO:0003735">
    <property type="term" value="F:structural constituent of ribosome"/>
    <property type="evidence" value="ECO:0007669"/>
    <property type="project" value="InterPro"/>
</dbReference>
<dbReference type="Pfam" id="PF00237">
    <property type="entry name" value="Ribosomal_L22"/>
    <property type="match status" value="1"/>
</dbReference>
<dbReference type="InterPro" id="IPR005727">
    <property type="entry name" value="Ribosomal_uL22_bac/chlpt-type"/>
</dbReference>
<comment type="function">
    <text evidence="7 10">This protein binds specifically to 23S rRNA; its binding is stimulated by other ribosomal proteins, e.g., L4, L17, and L20. It is important during the early stages of 50S assembly. It makes multiple contacts with different domains of the 23S rRNA in the assembled 50S subunit and ribosome.</text>
</comment>
<dbReference type="InterPro" id="IPR047867">
    <property type="entry name" value="Ribosomal_uL22_bac/org-type"/>
</dbReference>
<evidence type="ECO:0000256" key="6">
    <source>
        <dbReference type="ARBA" id="ARBA00035207"/>
    </source>
</evidence>
<evidence type="ECO:0000256" key="7">
    <source>
        <dbReference type="HAMAP-Rule" id="MF_01331"/>
    </source>
</evidence>
<evidence type="ECO:0000256" key="4">
    <source>
        <dbReference type="ARBA" id="ARBA00022980"/>
    </source>
</evidence>
<keyword evidence="5 7" id="KW-0687">Ribonucleoprotein</keyword>
<evidence type="ECO:0000256" key="9">
    <source>
        <dbReference type="RuleBase" id="RU004006"/>
    </source>
</evidence>
<evidence type="ECO:0000256" key="10">
    <source>
        <dbReference type="RuleBase" id="RU004008"/>
    </source>
</evidence>
<evidence type="ECO:0000313" key="11">
    <source>
        <dbReference type="EMBL" id="OGI81146.1"/>
    </source>
</evidence>
<dbReference type="GO" id="GO:0022625">
    <property type="term" value="C:cytosolic large ribosomal subunit"/>
    <property type="evidence" value="ECO:0007669"/>
    <property type="project" value="TreeGrafter"/>
</dbReference>
<evidence type="ECO:0000256" key="8">
    <source>
        <dbReference type="RuleBase" id="RU004005"/>
    </source>
</evidence>
<dbReference type="Proteomes" id="UP000179880">
    <property type="component" value="Unassembled WGS sequence"/>
</dbReference>
<dbReference type="GO" id="GO:0019843">
    <property type="term" value="F:rRNA binding"/>
    <property type="evidence" value="ECO:0007669"/>
    <property type="project" value="UniProtKB-UniRule"/>
</dbReference>
<dbReference type="SUPFAM" id="SSF54843">
    <property type="entry name" value="Ribosomal protein L22"/>
    <property type="match status" value="1"/>
</dbReference>
<dbReference type="AlphaFoldDB" id="A0A1F6WH91"/>
<evidence type="ECO:0000256" key="3">
    <source>
        <dbReference type="ARBA" id="ARBA00022884"/>
    </source>
</evidence>